<dbReference type="EMBL" id="LCPO01000006">
    <property type="protein sequence ID" value="KKU99107.1"/>
    <property type="molecule type" value="Genomic_DNA"/>
</dbReference>
<dbReference type="InterPro" id="IPR022801">
    <property type="entry name" value="Ribosomal_uS4"/>
</dbReference>
<comment type="subunit">
    <text evidence="7">Part of the 30S ribosomal subunit. Contacts protein S5. The interaction surface between S4 and S5 is involved in control of translational fidelity.</text>
</comment>
<evidence type="ECO:0000313" key="11">
    <source>
        <dbReference type="Proteomes" id="UP000034600"/>
    </source>
</evidence>
<dbReference type="SUPFAM" id="SSF55174">
    <property type="entry name" value="Alpha-L RNA-binding motif"/>
    <property type="match status" value="1"/>
</dbReference>
<dbReference type="InterPro" id="IPR002942">
    <property type="entry name" value="S4_RNA-bd"/>
</dbReference>
<evidence type="ECO:0000256" key="3">
    <source>
        <dbReference type="ARBA" id="ARBA00022884"/>
    </source>
</evidence>
<keyword evidence="3 7" id="KW-0694">RNA-binding</keyword>
<dbReference type="Pfam" id="PF01479">
    <property type="entry name" value="S4"/>
    <property type="match status" value="1"/>
</dbReference>
<evidence type="ECO:0000259" key="9">
    <source>
        <dbReference type="SMART" id="SM01390"/>
    </source>
</evidence>
<reference evidence="10 11" key="1">
    <citation type="journal article" date="2015" name="Nature">
        <title>rRNA introns, odd ribosomes, and small enigmatic genomes across a large radiation of phyla.</title>
        <authorList>
            <person name="Brown C.T."/>
            <person name="Hug L.A."/>
            <person name="Thomas B.C."/>
            <person name="Sharon I."/>
            <person name="Castelle C.J."/>
            <person name="Singh A."/>
            <person name="Wilkins M.J."/>
            <person name="Williams K.H."/>
            <person name="Banfield J.F."/>
        </authorList>
    </citation>
    <scope>NUCLEOTIDE SEQUENCE [LARGE SCALE GENOMIC DNA]</scope>
</reference>
<dbReference type="Pfam" id="PF00163">
    <property type="entry name" value="Ribosomal_S4"/>
    <property type="match status" value="1"/>
</dbReference>
<evidence type="ECO:0000256" key="6">
    <source>
        <dbReference type="ARBA" id="ARBA00035254"/>
    </source>
</evidence>
<dbReference type="Proteomes" id="UP000034600">
    <property type="component" value="Unassembled WGS sequence"/>
</dbReference>
<protein>
    <recommendedName>
        <fullName evidence="6 7">Small ribosomal subunit protein uS4</fullName>
    </recommendedName>
</protein>
<feature type="domain" description="Small ribosomal subunit protein uS4 N-terminal" evidence="9">
    <location>
        <begin position="3"/>
        <end position="88"/>
    </location>
</feature>
<evidence type="ECO:0000256" key="5">
    <source>
        <dbReference type="ARBA" id="ARBA00023274"/>
    </source>
</evidence>
<keyword evidence="5 7" id="KW-0687">Ribonucleoprotein</keyword>
<name>A0A0G1UYA3_9BACT</name>
<dbReference type="GO" id="GO:0006412">
    <property type="term" value="P:translation"/>
    <property type="evidence" value="ECO:0007669"/>
    <property type="project" value="UniProtKB-UniRule"/>
</dbReference>
<dbReference type="HAMAP" id="MF_01306_B">
    <property type="entry name" value="Ribosomal_uS4_B"/>
    <property type="match status" value="1"/>
</dbReference>
<evidence type="ECO:0000256" key="4">
    <source>
        <dbReference type="ARBA" id="ARBA00022980"/>
    </source>
</evidence>
<dbReference type="PROSITE" id="PS50889">
    <property type="entry name" value="S4"/>
    <property type="match status" value="1"/>
</dbReference>
<accession>A0A0G1UYA3</accession>
<comment type="caution">
    <text evidence="10">The sequence shown here is derived from an EMBL/GenBank/DDBJ whole genome shotgun (WGS) entry which is preliminary data.</text>
</comment>
<keyword evidence="2 7" id="KW-0699">rRNA-binding</keyword>
<keyword evidence="4 7" id="KW-0689">Ribosomal protein</keyword>
<dbReference type="InterPro" id="IPR001912">
    <property type="entry name" value="Ribosomal_uS4_N"/>
</dbReference>
<comment type="similarity">
    <text evidence="1 7">Belongs to the universal ribosomal protein uS4 family.</text>
</comment>
<evidence type="ECO:0000256" key="1">
    <source>
        <dbReference type="ARBA" id="ARBA00007465"/>
    </source>
</evidence>
<dbReference type="SMART" id="SM00363">
    <property type="entry name" value="S4"/>
    <property type="match status" value="1"/>
</dbReference>
<dbReference type="Gene3D" id="3.10.290.10">
    <property type="entry name" value="RNA-binding S4 domain"/>
    <property type="match status" value="1"/>
</dbReference>
<sequence>MRKITEKKERYLGVKLFLKPERCSSPKCVMIRRPYRPGVHGAKRRGPVSDYGRQLREKQKIQIVYGLTNRQMCNLFKEPLGKILLILEQRLDRVVYLLGLAPSPRVARQFISHGHIQVNQRKVTIPSFHVKVGDIVGIRPESRKAKIFEGLPEKLKQYQPPAWLELNKEELKGKCVANPRAEEINLGADANLVGQFYSR</sequence>
<comment type="function">
    <text evidence="7">With S5 and S12 plays an important role in translational accuracy.</text>
</comment>
<dbReference type="PANTHER" id="PTHR11831:SF4">
    <property type="entry name" value="SMALL RIBOSOMAL SUBUNIT PROTEIN US4M"/>
    <property type="match status" value="1"/>
</dbReference>
<dbReference type="Gene3D" id="1.10.1050.10">
    <property type="entry name" value="Ribosomal Protein S4 Delta 41, Chain A, domain 1"/>
    <property type="match status" value="1"/>
</dbReference>
<organism evidence="10 11">
    <name type="scientific">Candidatus Jorgensenbacteria bacterium GW2011_GWC1_48_8</name>
    <dbReference type="NCBI Taxonomy" id="1618666"/>
    <lineage>
        <taxon>Bacteria</taxon>
        <taxon>Candidatus Joergenseniibacteriota</taxon>
    </lineage>
</organism>
<feature type="domain" description="RNA-binding S4" evidence="8">
    <location>
        <begin position="89"/>
        <end position="151"/>
    </location>
</feature>
<comment type="function">
    <text evidence="7">One of the primary rRNA binding proteins, it binds directly to 16S rRNA where it nucleates assembly of the body of the 30S subunit.</text>
</comment>
<dbReference type="SMART" id="SM01390">
    <property type="entry name" value="Ribosomal_S4"/>
    <property type="match status" value="1"/>
</dbReference>
<dbReference type="NCBIfam" id="NF003717">
    <property type="entry name" value="PRK05327.1"/>
    <property type="match status" value="1"/>
</dbReference>
<proteinExistence type="inferred from homology"/>
<dbReference type="PANTHER" id="PTHR11831">
    <property type="entry name" value="30S 40S RIBOSOMAL PROTEIN"/>
    <property type="match status" value="1"/>
</dbReference>
<dbReference type="InterPro" id="IPR005709">
    <property type="entry name" value="Ribosomal_uS4_bac-type"/>
</dbReference>
<dbReference type="GO" id="GO:0042274">
    <property type="term" value="P:ribosomal small subunit biogenesis"/>
    <property type="evidence" value="ECO:0007669"/>
    <property type="project" value="TreeGrafter"/>
</dbReference>
<gene>
    <name evidence="7" type="primary">rpsD</name>
    <name evidence="10" type="ORF">UY32_C0006G0023</name>
</gene>
<dbReference type="CDD" id="cd00165">
    <property type="entry name" value="S4"/>
    <property type="match status" value="1"/>
</dbReference>
<dbReference type="GO" id="GO:0019843">
    <property type="term" value="F:rRNA binding"/>
    <property type="evidence" value="ECO:0007669"/>
    <property type="project" value="UniProtKB-UniRule"/>
</dbReference>
<dbReference type="AlphaFoldDB" id="A0A0G1UYA3"/>
<dbReference type="GO" id="GO:0003735">
    <property type="term" value="F:structural constituent of ribosome"/>
    <property type="evidence" value="ECO:0007669"/>
    <property type="project" value="InterPro"/>
</dbReference>
<dbReference type="GO" id="GO:0015935">
    <property type="term" value="C:small ribosomal subunit"/>
    <property type="evidence" value="ECO:0007669"/>
    <property type="project" value="InterPro"/>
</dbReference>
<dbReference type="FunFam" id="3.10.290.10:FF:000001">
    <property type="entry name" value="30S ribosomal protein S4"/>
    <property type="match status" value="1"/>
</dbReference>
<dbReference type="InterPro" id="IPR036986">
    <property type="entry name" value="S4_RNA-bd_sf"/>
</dbReference>
<evidence type="ECO:0000313" key="10">
    <source>
        <dbReference type="EMBL" id="KKU99107.1"/>
    </source>
</evidence>
<evidence type="ECO:0000259" key="8">
    <source>
        <dbReference type="SMART" id="SM00363"/>
    </source>
</evidence>
<evidence type="ECO:0000256" key="7">
    <source>
        <dbReference type="HAMAP-Rule" id="MF_01306"/>
    </source>
</evidence>
<evidence type="ECO:0000256" key="2">
    <source>
        <dbReference type="ARBA" id="ARBA00022730"/>
    </source>
</evidence>